<evidence type="ECO:0000313" key="3">
    <source>
        <dbReference type="Proteomes" id="UP001596445"/>
    </source>
</evidence>
<reference evidence="2" key="1">
    <citation type="journal article" date="2014" name="Int. J. Syst. Evol. Microbiol.">
        <title>Complete genome sequence of Corynebacterium casei LMG S-19264T (=DSM 44701T), isolated from a smear-ripened cheese.</title>
        <authorList>
            <consortium name="US DOE Joint Genome Institute (JGI-PGF)"/>
            <person name="Walter F."/>
            <person name="Albersmeier A."/>
            <person name="Kalinowski J."/>
            <person name="Ruckert C."/>
        </authorList>
    </citation>
    <scope>NUCLEOTIDE SEQUENCE [LARGE SCALE GENOMIC DNA]</scope>
    <source>
        <strain evidence="2">CGMCC 1.12553</strain>
    </source>
</reference>
<reference evidence="3" key="2">
    <citation type="journal article" date="2019" name="Int. J. Syst. Evol. Microbiol.">
        <title>The Global Catalogue of Microorganisms (GCM) 10K type strain sequencing project: providing services to taxonomists for standard genome sequencing and annotation.</title>
        <authorList>
            <consortium name="The Broad Institute Genomics Platform"/>
            <consortium name="The Broad Institute Genome Sequencing Center for Infectious Disease"/>
            <person name="Wu L."/>
            <person name="Ma J."/>
        </authorList>
    </citation>
    <scope>NUCLEOTIDE SEQUENCE [LARGE SCALE GENOMIC DNA]</scope>
    <source>
        <strain evidence="3">JCM 30072</strain>
    </source>
</reference>
<gene>
    <name evidence="1" type="ORF">ACFQQG_19000</name>
    <name evidence="2" type="ORF">ACFQQG_19620</name>
</gene>
<comment type="caution">
    <text evidence="2">The sequence shown here is derived from an EMBL/GenBank/DDBJ whole genome shotgun (WGS) entry which is preliminary data.</text>
</comment>
<name>A0ABD5W7V7_9EURY</name>
<dbReference type="AlphaFoldDB" id="A0ABD5W7V7"/>
<evidence type="ECO:0000313" key="1">
    <source>
        <dbReference type="EMBL" id="MFC7059912.1"/>
    </source>
</evidence>
<dbReference type="EMBL" id="JBHSZI010000005">
    <property type="protein sequence ID" value="MFC7060017.1"/>
    <property type="molecule type" value="Genomic_DNA"/>
</dbReference>
<accession>A0ABD5W7V7</accession>
<keyword evidence="3" id="KW-1185">Reference proteome</keyword>
<dbReference type="GeneID" id="76632354"/>
<organism evidence="2 3">
    <name type="scientific">Halovenus salina</name>
    <dbReference type="NCBI Taxonomy" id="1510225"/>
    <lineage>
        <taxon>Archaea</taxon>
        <taxon>Methanobacteriati</taxon>
        <taxon>Methanobacteriota</taxon>
        <taxon>Stenosarchaea group</taxon>
        <taxon>Halobacteria</taxon>
        <taxon>Halobacteriales</taxon>
        <taxon>Haloarculaceae</taxon>
        <taxon>Halovenus</taxon>
    </lineage>
</organism>
<dbReference type="EMBL" id="JBHSZI010000004">
    <property type="protein sequence ID" value="MFC7059912.1"/>
    <property type="molecule type" value="Genomic_DNA"/>
</dbReference>
<reference evidence="2" key="3">
    <citation type="submission" date="2024-09" db="EMBL/GenBank/DDBJ databases">
        <authorList>
            <person name="Sun Q."/>
        </authorList>
    </citation>
    <scope>NUCLEOTIDE SEQUENCE</scope>
    <source>
        <strain evidence="2">CGMCC 1.12553</strain>
    </source>
</reference>
<proteinExistence type="predicted"/>
<dbReference type="RefSeq" id="WP_267164417.1">
    <property type="nucleotide sequence ID" value="NZ_CP112974.1"/>
</dbReference>
<evidence type="ECO:0000313" key="2">
    <source>
        <dbReference type="EMBL" id="MFC7060017.1"/>
    </source>
</evidence>
<dbReference type="Proteomes" id="UP001596445">
    <property type="component" value="Unassembled WGS sequence"/>
</dbReference>
<protein>
    <submittedName>
        <fullName evidence="2">Uncharacterized protein</fullName>
    </submittedName>
</protein>
<sequence>MGRLRNLTESIHELATEHVEDVATALPRAGLSPVCRLSYDTRMLVANRK</sequence>